<proteinExistence type="predicted"/>
<evidence type="ECO:0000256" key="1">
    <source>
        <dbReference type="SAM" id="MobiDB-lite"/>
    </source>
</evidence>
<evidence type="ECO:0000313" key="3">
    <source>
        <dbReference type="Proteomes" id="UP001500503"/>
    </source>
</evidence>
<evidence type="ECO:0000313" key="2">
    <source>
        <dbReference type="EMBL" id="GAA4484517.1"/>
    </source>
</evidence>
<accession>A0ABP8PCT7</accession>
<reference evidence="3" key="1">
    <citation type="journal article" date="2019" name="Int. J. Syst. Evol. Microbiol.">
        <title>The Global Catalogue of Microorganisms (GCM) 10K type strain sequencing project: providing services to taxonomists for standard genome sequencing and annotation.</title>
        <authorList>
            <consortium name="The Broad Institute Genomics Platform"/>
            <consortium name="The Broad Institute Genome Sequencing Center for Infectious Disease"/>
            <person name="Wu L."/>
            <person name="Ma J."/>
        </authorList>
    </citation>
    <scope>NUCLEOTIDE SEQUENCE [LARGE SCALE GENOMIC DNA]</scope>
    <source>
        <strain evidence="3">JCM 17933</strain>
    </source>
</reference>
<dbReference type="Proteomes" id="UP001500503">
    <property type="component" value="Unassembled WGS sequence"/>
</dbReference>
<comment type="caution">
    <text evidence="2">The sequence shown here is derived from an EMBL/GenBank/DDBJ whole genome shotgun (WGS) entry which is preliminary data.</text>
</comment>
<protein>
    <submittedName>
        <fullName evidence="2">Uncharacterized protein</fullName>
    </submittedName>
</protein>
<sequence>MPPIPVWIVAKESLRFKDTPGARPGAAYLTADEVERYILTVTAAEAALWVSSETHPRPVLAYRVIPRSGDLPVVVLGAQGFSRAMFPADAELIGLLSHLLEAPPPDLLYDAPPPAPKKVPSLPPAPRKASPRRKRAQMVARKKLSTPKVRRKPPPPVNGDPAPQLAKGSRTPSPDPPKRRMHVAPVQIVSGGLPGLGKRR</sequence>
<dbReference type="EMBL" id="BAABHF010000009">
    <property type="protein sequence ID" value="GAA4484517.1"/>
    <property type="molecule type" value="Genomic_DNA"/>
</dbReference>
<feature type="compositionally biased region" description="Basic residues" evidence="1">
    <location>
        <begin position="129"/>
        <end position="153"/>
    </location>
</feature>
<gene>
    <name evidence="2" type="ORF">GCM10023191_007770</name>
</gene>
<keyword evidence="3" id="KW-1185">Reference proteome</keyword>
<organism evidence="2 3">
    <name type="scientific">Actinoallomurus oryzae</name>
    <dbReference type="NCBI Taxonomy" id="502180"/>
    <lineage>
        <taxon>Bacteria</taxon>
        <taxon>Bacillati</taxon>
        <taxon>Actinomycetota</taxon>
        <taxon>Actinomycetes</taxon>
        <taxon>Streptosporangiales</taxon>
        <taxon>Thermomonosporaceae</taxon>
        <taxon>Actinoallomurus</taxon>
    </lineage>
</organism>
<feature type="compositionally biased region" description="Pro residues" evidence="1">
    <location>
        <begin position="107"/>
        <end position="126"/>
    </location>
</feature>
<feature type="region of interest" description="Disordered" evidence="1">
    <location>
        <begin position="107"/>
        <end position="200"/>
    </location>
</feature>
<name>A0ABP8PCT7_9ACTN</name>